<dbReference type="EMBL" id="CAUYUE010000001">
    <property type="protein sequence ID" value="CAK0735941.1"/>
    <property type="molecule type" value="Genomic_DNA"/>
</dbReference>
<keyword evidence="4" id="KW-1185">Reference proteome</keyword>
<dbReference type="AlphaFoldDB" id="A0AAV1HQY2"/>
<dbReference type="PROSITE" id="PS51746">
    <property type="entry name" value="PPM_2"/>
    <property type="match status" value="1"/>
</dbReference>
<evidence type="ECO:0000313" key="4">
    <source>
        <dbReference type="Proteomes" id="UP001314263"/>
    </source>
</evidence>
<sequence>MTCIRPMRTTPGLALDRTCTLRLHPPAFTPARTSAKRQTMSRAVKEAPEQQNLAFATVDDGVWEEKYADQYGTLDFGASSAQGPRESMEDCAYVIPRARCGFLFAAVFDGHSGFAAAQYLSEQLYDSFSDAIDEGSYGPECSIDERESGGICCPVELRSLLTDSFRETDEKLLSWLQSSAAEDEKNAGATATIALARRDKIVVANVGDSRAVLSRRGQAVDLTTEHRVTGSGPTVEAEVHRVESVGGWIEDGRVCDVIAVSRAFGDAQFKGDGPKDMLQQGVSEEWWDQKFADSKQITGNLLEATPDVVEAPVQEDDEFLILATDGLWDVVTSHDAVTMARSDFKKRRSAQDIADRLTKVALQRRTEDNVSVVVVDLGGGKEGWSKPKQKNSERWKGVLGIGD</sequence>
<proteinExistence type="predicted"/>
<dbReference type="Gene3D" id="3.60.40.10">
    <property type="entry name" value="PPM-type phosphatase domain"/>
    <property type="match status" value="1"/>
</dbReference>
<evidence type="ECO:0000313" key="3">
    <source>
        <dbReference type="EMBL" id="CAK0735941.1"/>
    </source>
</evidence>
<dbReference type="SMART" id="SM00331">
    <property type="entry name" value="PP2C_SIG"/>
    <property type="match status" value="1"/>
</dbReference>
<protein>
    <recommendedName>
        <fullName evidence="2">PPM-type phosphatase domain-containing protein</fullName>
    </recommendedName>
</protein>
<comment type="caution">
    <text evidence="3">The sequence shown here is derived from an EMBL/GenBank/DDBJ whole genome shotgun (WGS) entry which is preliminary data.</text>
</comment>
<reference evidence="3 4" key="1">
    <citation type="submission" date="2023-10" db="EMBL/GenBank/DDBJ databases">
        <authorList>
            <person name="Maclean D."/>
            <person name="Macfadyen A."/>
        </authorList>
    </citation>
    <scope>NUCLEOTIDE SEQUENCE [LARGE SCALE GENOMIC DNA]</scope>
</reference>
<dbReference type="PANTHER" id="PTHR47992">
    <property type="entry name" value="PROTEIN PHOSPHATASE"/>
    <property type="match status" value="1"/>
</dbReference>
<name>A0AAV1HQY2_9CHLO</name>
<feature type="domain" description="PPM-type phosphatase" evidence="2">
    <location>
        <begin position="75"/>
        <end position="377"/>
    </location>
</feature>
<dbReference type="SMART" id="SM00332">
    <property type="entry name" value="PP2Cc"/>
    <property type="match status" value="1"/>
</dbReference>
<dbReference type="InterPro" id="IPR015655">
    <property type="entry name" value="PP2C"/>
</dbReference>
<dbReference type="SUPFAM" id="SSF81606">
    <property type="entry name" value="PP2C-like"/>
    <property type="match status" value="1"/>
</dbReference>
<gene>
    <name evidence="3" type="ORF">CVIRNUC_000665</name>
</gene>
<dbReference type="CDD" id="cd00143">
    <property type="entry name" value="PP2Cc"/>
    <property type="match status" value="1"/>
</dbReference>
<dbReference type="Pfam" id="PF00481">
    <property type="entry name" value="PP2C"/>
    <property type="match status" value="1"/>
</dbReference>
<dbReference type="InterPro" id="IPR001932">
    <property type="entry name" value="PPM-type_phosphatase-like_dom"/>
</dbReference>
<accession>A0AAV1HQY2</accession>
<dbReference type="GO" id="GO:0004722">
    <property type="term" value="F:protein serine/threonine phosphatase activity"/>
    <property type="evidence" value="ECO:0007669"/>
    <property type="project" value="InterPro"/>
</dbReference>
<feature type="region of interest" description="Disordered" evidence="1">
    <location>
        <begin position="382"/>
        <end position="403"/>
    </location>
</feature>
<evidence type="ECO:0000256" key="1">
    <source>
        <dbReference type="SAM" id="MobiDB-lite"/>
    </source>
</evidence>
<dbReference type="Proteomes" id="UP001314263">
    <property type="component" value="Unassembled WGS sequence"/>
</dbReference>
<organism evidence="3 4">
    <name type="scientific">Coccomyxa viridis</name>
    <dbReference type="NCBI Taxonomy" id="1274662"/>
    <lineage>
        <taxon>Eukaryota</taxon>
        <taxon>Viridiplantae</taxon>
        <taxon>Chlorophyta</taxon>
        <taxon>core chlorophytes</taxon>
        <taxon>Trebouxiophyceae</taxon>
        <taxon>Trebouxiophyceae incertae sedis</taxon>
        <taxon>Coccomyxaceae</taxon>
        <taxon>Coccomyxa</taxon>
    </lineage>
</organism>
<dbReference type="InterPro" id="IPR036457">
    <property type="entry name" value="PPM-type-like_dom_sf"/>
</dbReference>
<evidence type="ECO:0000259" key="2">
    <source>
        <dbReference type="PROSITE" id="PS51746"/>
    </source>
</evidence>